<dbReference type="Gene3D" id="1.10.760.10">
    <property type="entry name" value="Cytochrome c-like domain"/>
    <property type="match status" value="1"/>
</dbReference>
<dbReference type="SUPFAM" id="SSF46626">
    <property type="entry name" value="Cytochrome c"/>
    <property type="match status" value="1"/>
</dbReference>
<sequence>MSRLWPASHLRRLLVLVGACLLIAVPPLAGQAKKAEPAAAPQAKLVAGLPAEKALALGERMYREGILPSGEAMQPVVSGGAAVAGTSYSCASCHLRSGLGSVEGGVVTLPVNGFKLGQTRYWKFQNLLPEERKKLRVQTKPARPPYTDETLARALSTGIDPSGRELNSAMPRYKLNDQDMAILINYLWSLSANPSPGADNTHIRFATVITEEVSAEDQQAMLVPMNNYFTRHKAFAYGMDARMYGSVGGKEMSGSYRSMSLSVWRLKGPSDTWRRQLEAYLAKEPVFALLGGITYGEWKPIHDFCESHGLPCLFPITDLPVISDKAWYTQYFSKGYYQEGQAVARFLNASDDSAPGRRILQVVQDGPEGRDLALGFRETWSDLGQGAIKEVRLKKGEAITAASLRTLLQQEKPTTLLLWTASGSLEAIDSLVDQADRPAQVFVSSRQLGTKLFSLSERARRLTWITYPYREPKDELKVSQYANSSMRGLAKHRPETRISTRTYSMLQLFQAGLVEMDRNLYRDNLIDRLGLLRDYVLPDYLRLSFGPGQRYASKGCFIMQLSPGAEPQLIRKSEWVIH</sequence>
<dbReference type="Gene3D" id="3.40.50.2300">
    <property type="match status" value="2"/>
</dbReference>
<dbReference type="GO" id="GO:0009055">
    <property type="term" value="F:electron transfer activity"/>
    <property type="evidence" value="ECO:0007669"/>
    <property type="project" value="InterPro"/>
</dbReference>
<dbReference type="PROSITE" id="PS51007">
    <property type="entry name" value="CYTC"/>
    <property type="match status" value="1"/>
</dbReference>
<dbReference type="Pfam" id="PF13458">
    <property type="entry name" value="Peripla_BP_6"/>
    <property type="match status" value="1"/>
</dbReference>
<dbReference type="InterPro" id="IPR028081">
    <property type="entry name" value="Leu-bd"/>
</dbReference>
<keyword evidence="5 6" id="KW-0408">Iron</keyword>
<dbReference type="Proteomes" id="UP000709959">
    <property type="component" value="Unassembled WGS sequence"/>
</dbReference>
<dbReference type="InterPro" id="IPR028082">
    <property type="entry name" value="Peripla_BP_I"/>
</dbReference>
<evidence type="ECO:0000256" key="3">
    <source>
        <dbReference type="ARBA" id="ARBA00022723"/>
    </source>
</evidence>
<evidence type="ECO:0000313" key="9">
    <source>
        <dbReference type="Proteomes" id="UP000709959"/>
    </source>
</evidence>
<comment type="caution">
    <text evidence="8">The sequence shown here is derived from an EMBL/GenBank/DDBJ whole genome shotgun (WGS) entry which is preliminary data.</text>
</comment>
<dbReference type="PANTHER" id="PTHR47235">
    <property type="entry name" value="BLR6548 PROTEIN"/>
    <property type="match status" value="1"/>
</dbReference>
<evidence type="ECO:0000313" key="8">
    <source>
        <dbReference type="EMBL" id="MBK8573121.1"/>
    </source>
</evidence>
<dbReference type="PANTHER" id="PTHR47235:SF1">
    <property type="entry name" value="BLR6548 PROTEIN"/>
    <property type="match status" value="1"/>
</dbReference>
<gene>
    <name evidence="8" type="ORF">IPN91_10825</name>
</gene>
<dbReference type="GO" id="GO:0046872">
    <property type="term" value="F:metal ion binding"/>
    <property type="evidence" value="ECO:0007669"/>
    <property type="project" value="UniProtKB-KW"/>
</dbReference>
<feature type="domain" description="Cytochrome c" evidence="7">
    <location>
        <begin position="74"/>
        <end position="191"/>
    </location>
</feature>
<keyword evidence="4" id="KW-0732">Signal</keyword>
<dbReference type="EMBL" id="JADKCH010000012">
    <property type="protein sequence ID" value="MBK8573121.1"/>
    <property type="molecule type" value="Genomic_DNA"/>
</dbReference>
<dbReference type="Pfam" id="PF00034">
    <property type="entry name" value="Cytochrom_C"/>
    <property type="match status" value="1"/>
</dbReference>
<dbReference type="InterPro" id="IPR036909">
    <property type="entry name" value="Cyt_c-like_dom_sf"/>
</dbReference>
<evidence type="ECO:0000256" key="5">
    <source>
        <dbReference type="ARBA" id="ARBA00023004"/>
    </source>
</evidence>
<dbReference type="SUPFAM" id="SSF53822">
    <property type="entry name" value="Periplasmic binding protein-like I"/>
    <property type="match status" value="1"/>
</dbReference>
<dbReference type="InterPro" id="IPR009056">
    <property type="entry name" value="Cyt_c-like_dom"/>
</dbReference>
<proteinExistence type="inferred from homology"/>
<evidence type="ECO:0000256" key="6">
    <source>
        <dbReference type="PROSITE-ProRule" id="PRU00433"/>
    </source>
</evidence>
<keyword evidence="3 6" id="KW-0479">Metal-binding</keyword>
<evidence type="ECO:0000256" key="4">
    <source>
        <dbReference type="ARBA" id="ARBA00022729"/>
    </source>
</evidence>
<accession>A0A936F3H6</accession>
<dbReference type="GO" id="GO:0020037">
    <property type="term" value="F:heme binding"/>
    <property type="evidence" value="ECO:0007669"/>
    <property type="project" value="InterPro"/>
</dbReference>
<reference evidence="8 9" key="1">
    <citation type="submission" date="2020-10" db="EMBL/GenBank/DDBJ databases">
        <title>Connecting structure to function with the recovery of over 1000 high-quality activated sludge metagenome-assembled genomes encoding full-length rRNA genes using long-read sequencing.</title>
        <authorList>
            <person name="Singleton C.M."/>
            <person name="Petriglieri F."/>
            <person name="Kristensen J.M."/>
            <person name="Kirkegaard R.H."/>
            <person name="Michaelsen T.Y."/>
            <person name="Andersen M.H."/>
            <person name="Karst S.M."/>
            <person name="Dueholm M.S."/>
            <person name="Nielsen P.H."/>
            <person name="Albertsen M."/>
        </authorList>
    </citation>
    <scope>NUCLEOTIDE SEQUENCE [LARGE SCALE GENOMIC DNA]</scope>
    <source>
        <strain evidence="8">OdNE_18-Q3-R46-58_MAXAC.008</strain>
    </source>
</reference>
<keyword evidence="2 6" id="KW-0349">Heme</keyword>
<dbReference type="AlphaFoldDB" id="A0A936F3H6"/>
<protein>
    <submittedName>
        <fullName evidence="8">ABC transporter substrate-binding protein</fullName>
    </submittedName>
</protein>
<organism evidence="8 9">
    <name type="scientific">Candidatus Geothrix odensensis</name>
    <dbReference type="NCBI Taxonomy" id="2954440"/>
    <lineage>
        <taxon>Bacteria</taxon>
        <taxon>Pseudomonadati</taxon>
        <taxon>Acidobacteriota</taxon>
        <taxon>Holophagae</taxon>
        <taxon>Holophagales</taxon>
        <taxon>Holophagaceae</taxon>
        <taxon>Geothrix</taxon>
    </lineage>
</organism>
<evidence type="ECO:0000259" key="7">
    <source>
        <dbReference type="PROSITE" id="PS51007"/>
    </source>
</evidence>
<comment type="similarity">
    <text evidence="1">Belongs to the leucine-binding protein family.</text>
</comment>
<evidence type="ECO:0000256" key="1">
    <source>
        <dbReference type="ARBA" id="ARBA00010062"/>
    </source>
</evidence>
<evidence type="ECO:0000256" key="2">
    <source>
        <dbReference type="ARBA" id="ARBA00022617"/>
    </source>
</evidence>
<name>A0A936F3H6_9BACT</name>